<evidence type="ECO:0000256" key="3">
    <source>
        <dbReference type="ARBA" id="ARBA00022553"/>
    </source>
</evidence>
<dbReference type="Pfam" id="PF08392">
    <property type="entry name" value="FAE1_CUT1_RppA"/>
    <property type="match status" value="1"/>
</dbReference>
<dbReference type="GO" id="GO:0016747">
    <property type="term" value="F:acyltransferase activity, transferring groups other than amino-acyl groups"/>
    <property type="evidence" value="ECO:0007669"/>
    <property type="project" value="InterPro"/>
</dbReference>
<dbReference type="GO" id="GO:0030639">
    <property type="term" value="P:polyketide biosynthetic process"/>
    <property type="evidence" value="ECO:0007669"/>
    <property type="project" value="TreeGrafter"/>
</dbReference>
<organism evidence="8 9">
    <name type="scientific">Waterburya agarophytonicola KI4</name>
    <dbReference type="NCBI Taxonomy" id="2874699"/>
    <lineage>
        <taxon>Bacteria</taxon>
        <taxon>Bacillati</taxon>
        <taxon>Cyanobacteriota</taxon>
        <taxon>Cyanophyceae</taxon>
        <taxon>Pleurocapsales</taxon>
        <taxon>Hyellaceae</taxon>
        <taxon>Waterburya</taxon>
        <taxon>Waterburya agarophytonicola</taxon>
    </lineage>
</organism>
<dbReference type="InterPro" id="IPR013601">
    <property type="entry name" value="FAE1_typ3_polyketide_synth"/>
</dbReference>
<protein>
    <submittedName>
        <fullName evidence="8">3-oxoacyl-ACP synthase</fullName>
    </submittedName>
</protein>
<dbReference type="PROSITE" id="PS50075">
    <property type="entry name" value="CARRIER"/>
    <property type="match status" value="1"/>
</dbReference>
<dbReference type="InterPro" id="IPR012328">
    <property type="entry name" value="Chalcone/stilbene_synt_C"/>
</dbReference>
<sequence length="526" mass="57972">MQLIKAILLEILALELDISAERLESNKTLYSYGLDSLRVAKIIGEIDSNFQVKLSFETFEELNTVESLAKFISKELARDIQPDSELVPTGERTSSNVTQGVSRTTVVADSQVSPNKTTKDTGNFWEQINKFLKSAGQKPLNQVSSTKNAPKIVGIASNFPVEYFEQRDLTSIFLDNLLSENIDVDPEEVNRFFTNVTLKGRHFALSPLNDLENKEALREGIEAAVDLAENAIDNLLQSKGLKPEDISMVVESSILPATPSIFSRVMSRSSFSSNIKRMSLYGVGCMNGVHGLSKINDYLEGHPTEAVILISVELASVLWQGSFRQDLHQYLAKYSEHPEQYSSSIKMTLVTAALFGDGAVALLIVGSKHPLYKKSLGTIQPQIIDTRSNLIPNTSDLIGVDILLKNSSFRAIVKPEVPDLLPDAIAQTIEPLLEKNNLSLKDISHWILHPGGPKIVRAIEEKFNLSEEALSLSWLTLFEKGNLSSAHVLYILEQLLSSSCPPNSGEFGLMIAMGPGLSQEAILLKF</sequence>
<comment type="caution">
    <text evidence="8">The sequence shown here is derived from an EMBL/GenBank/DDBJ whole genome shotgun (WGS) entry which is preliminary data.</text>
</comment>
<dbReference type="SUPFAM" id="SSF53901">
    <property type="entry name" value="Thiolase-like"/>
    <property type="match status" value="1"/>
</dbReference>
<comment type="similarity">
    <text evidence="1">Belongs to the thiolase-like superfamily. Chalcone/stilbene synthases family.</text>
</comment>
<dbReference type="InterPro" id="IPR016039">
    <property type="entry name" value="Thiolase-like"/>
</dbReference>
<keyword evidence="5" id="KW-0012">Acyltransferase</keyword>
<dbReference type="SUPFAM" id="SSF47336">
    <property type="entry name" value="ACP-like"/>
    <property type="match status" value="1"/>
</dbReference>
<dbReference type="InterPro" id="IPR036736">
    <property type="entry name" value="ACP-like_sf"/>
</dbReference>
<evidence type="ECO:0000256" key="1">
    <source>
        <dbReference type="ARBA" id="ARBA00005531"/>
    </source>
</evidence>
<dbReference type="GO" id="GO:0006633">
    <property type="term" value="P:fatty acid biosynthetic process"/>
    <property type="evidence" value="ECO:0007669"/>
    <property type="project" value="InterPro"/>
</dbReference>
<evidence type="ECO:0000313" key="9">
    <source>
        <dbReference type="Proteomes" id="UP000729733"/>
    </source>
</evidence>
<dbReference type="InterPro" id="IPR009081">
    <property type="entry name" value="PP-bd_ACP"/>
</dbReference>
<dbReference type="PANTHER" id="PTHR11877">
    <property type="entry name" value="HYDROXYMETHYLGLUTARYL-COA SYNTHASE"/>
    <property type="match status" value="1"/>
</dbReference>
<evidence type="ECO:0000313" key="8">
    <source>
        <dbReference type="EMBL" id="MCC0175862.1"/>
    </source>
</evidence>
<keyword evidence="9" id="KW-1185">Reference proteome</keyword>
<dbReference type="PROSITE" id="PS00012">
    <property type="entry name" value="PHOSPHOPANTETHEINE"/>
    <property type="match status" value="1"/>
</dbReference>
<feature type="domain" description="Carrier" evidence="7">
    <location>
        <begin position="1"/>
        <end position="76"/>
    </location>
</feature>
<proteinExistence type="inferred from homology"/>
<dbReference type="EMBL" id="JADWDC010000004">
    <property type="protein sequence ID" value="MCC0175862.1"/>
    <property type="molecule type" value="Genomic_DNA"/>
</dbReference>
<dbReference type="Proteomes" id="UP000729733">
    <property type="component" value="Unassembled WGS sequence"/>
</dbReference>
<dbReference type="GO" id="GO:0016020">
    <property type="term" value="C:membrane"/>
    <property type="evidence" value="ECO:0007669"/>
    <property type="project" value="InterPro"/>
</dbReference>
<keyword evidence="3" id="KW-0597">Phosphoprotein</keyword>
<keyword evidence="2" id="KW-0596">Phosphopantetheine</keyword>
<dbReference type="Pfam" id="PF00550">
    <property type="entry name" value="PP-binding"/>
    <property type="match status" value="1"/>
</dbReference>
<gene>
    <name evidence="8" type="ORF">I4641_02550</name>
</gene>
<evidence type="ECO:0000256" key="5">
    <source>
        <dbReference type="ARBA" id="ARBA00023315"/>
    </source>
</evidence>
<evidence type="ECO:0000259" key="7">
    <source>
        <dbReference type="PROSITE" id="PS50075"/>
    </source>
</evidence>
<evidence type="ECO:0000256" key="2">
    <source>
        <dbReference type="ARBA" id="ARBA00022450"/>
    </source>
</evidence>
<dbReference type="InterPro" id="IPR006162">
    <property type="entry name" value="Ppantetheine_attach_site"/>
</dbReference>
<dbReference type="Pfam" id="PF02797">
    <property type="entry name" value="Chal_sti_synt_C"/>
    <property type="match status" value="1"/>
</dbReference>
<dbReference type="AlphaFoldDB" id="A0A964BPB1"/>
<keyword evidence="6" id="KW-0175">Coiled coil</keyword>
<name>A0A964BPB1_9CYAN</name>
<evidence type="ECO:0000256" key="6">
    <source>
        <dbReference type="SAM" id="Coils"/>
    </source>
</evidence>
<evidence type="ECO:0000256" key="4">
    <source>
        <dbReference type="ARBA" id="ARBA00022679"/>
    </source>
</evidence>
<dbReference type="InterPro" id="IPR011141">
    <property type="entry name" value="Polyketide_synthase_type-III"/>
</dbReference>
<accession>A0A964BPB1</accession>
<feature type="coiled-coil region" evidence="6">
    <location>
        <begin position="211"/>
        <end position="238"/>
    </location>
</feature>
<dbReference type="Gene3D" id="3.40.47.10">
    <property type="match status" value="2"/>
</dbReference>
<reference evidence="8" key="1">
    <citation type="journal article" date="2021" name="Antonie Van Leeuwenhoek">
        <title>Draft genome and description of Waterburya agarophytonicola gen. nov. sp. nov. (Pleurocapsales, Cyanobacteria): a seaweed symbiont.</title>
        <authorList>
            <person name="Bonthond G."/>
            <person name="Shalygin S."/>
            <person name="Bayer T."/>
            <person name="Weinberger F."/>
        </authorList>
    </citation>
    <scope>NUCLEOTIDE SEQUENCE</scope>
    <source>
        <strain evidence="8">KI4</strain>
    </source>
</reference>
<dbReference type="Gene3D" id="1.10.1200.10">
    <property type="entry name" value="ACP-like"/>
    <property type="match status" value="1"/>
</dbReference>
<dbReference type="PANTHER" id="PTHR11877:SF99">
    <property type="entry name" value="1,3,6,8-TETRAHYDROXYNAPHTHALENE SYNTHASE"/>
    <property type="match status" value="1"/>
</dbReference>
<keyword evidence="4" id="KW-0808">Transferase</keyword>